<evidence type="ECO:0000256" key="2">
    <source>
        <dbReference type="ARBA" id="ARBA00023043"/>
    </source>
</evidence>
<evidence type="ECO:0000256" key="1">
    <source>
        <dbReference type="ARBA" id="ARBA00022737"/>
    </source>
</evidence>
<dbReference type="PANTHER" id="PTHR24171:SF10">
    <property type="entry name" value="ANKYRIN REPEAT DOMAIN-CONTAINING PROTEIN 29-LIKE"/>
    <property type="match status" value="1"/>
</dbReference>
<keyword evidence="2 3" id="KW-0040">ANK repeat</keyword>
<dbReference type="PROSITE" id="PS50297">
    <property type="entry name" value="ANK_REP_REGION"/>
    <property type="match status" value="2"/>
</dbReference>
<reference evidence="4 5" key="1">
    <citation type="submission" date="2023-02" db="EMBL/GenBank/DDBJ databases">
        <title>LHISI_Scaffold_Assembly.</title>
        <authorList>
            <person name="Stuart O.P."/>
            <person name="Cleave R."/>
            <person name="Magrath M.J.L."/>
            <person name="Mikheyev A.S."/>
        </authorList>
    </citation>
    <scope>NUCLEOTIDE SEQUENCE [LARGE SCALE GENOMIC DNA]</scope>
    <source>
        <strain evidence="4">Daus_M_001</strain>
        <tissue evidence="4">Leg muscle</tissue>
    </source>
</reference>
<dbReference type="SUPFAM" id="SSF48403">
    <property type="entry name" value="Ankyrin repeat"/>
    <property type="match status" value="1"/>
</dbReference>
<protein>
    <submittedName>
        <fullName evidence="4">Uncharacterized protein</fullName>
    </submittedName>
</protein>
<dbReference type="InterPro" id="IPR002110">
    <property type="entry name" value="Ankyrin_rpt"/>
</dbReference>
<accession>A0ABQ9I8D7</accession>
<organism evidence="4 5">
    <name type="scientific">Dryococelus australis</name>
    <dbReference type="NCBI Taxonomy" id="614101"/>
    <lineage>
        <taxon>Eukaryota</taxon>
        <taxon>Metazoa</taxon>
        <taxon>Ecdysozoa</taxon>
        <taxon>Arthropoda</taxon>
        <taxon>Hexapoda</taxon>
        <taxon>Insecta</taxon>
        <taxon>Pterygota</taxon>
        <taxon>Neoptera</taxon>
        <taxon>Polyneoptera</taxon>
        <taxon>Phasmatodea</taxon>
        <taxon>Verophasmatodea</taxon>
        <taxon>Anareolatae</taxon>
        <taxon>Phasmatidae</taxon>
        <taxon>Eurycanthinae</taxon>
        <taxon>Dryococelus</taxon>
    </lineage>
</organism>
<sequence>MDIAITVLLPHVCFQVQEFKSTGDKNKLFRDLDDVLDHNTEFYWQVRKLTYVLNLAMRMMGKRGYTQLASLLMCAGLPVDTADDDGETMLHGATREGQLEMVKLLLDHGADTSVKDSRGFTPLIRAANEGQLEAVKTLVEAGASTTARDIYGRTALERASESKVIQFLEKFPH</sequence>
<feature type="repeat" description="ANK" evidence="3">
    <location>
        <begin position="118"/>
        <end position="150"/>
    </location>
</feature>
<keyword evidence="5" id="KW-1185">Reference proteome</keyword>
<keyword evidence="1" id="KW-0677">Repeat</keyword>
<evidence type="ECO:0000256" key="3">
    <source>
        <dbReference type="PROSITE-ProRule" id="PRU00023"/>
    </source>
</evidence>
<dbReference type="Proteomes" id="UP001159363">
    <property type="component" value="Chromosome 2"/>
</dbReference>
<dbReference type="EMBL" id="JARBHB010000002">
    <property type="protein sequence ID" value="KAJ8892876.1"/>
    <property type="molecule type" value="Genomic_DNA"/>
</dbReference>
<comment type="caution">
    <text evidence="4">The sequence shown here is derived from an EMBL/GenBank/DDBJ whole genome shotgun (WGS) entry which is preliminary data.</text>
</comment>
<feature type="repeat" description="ANK" evidence="3">
    <location>
        <begin position="85"/>
        <end position="117"/>
    </location>
</feature>
<dbReference type="Gene3D" id="1.25.40.20">
    <property type="entry name" value="Ankyrin repeat-containing domain"/>
    <property type="match status" value="2"/>
</dbReference>
<evidence type="ECO:0000313" key="4">
    <source>
        <dbReference type="EMBL" id="KAJ8892876.1"/>
    </source>
</evidence>
<dbReference type="PROSITE" id="PS50088">
    <property type="entry name" value="ANK_REPEAT"/>
    <property type="match status" value="2"/>
</dbReference>
<gene>
    <name evidence="4" type="ORF">PR048_005457</name>
</gene>
<dbReference type="SMART" id="SM00248">
    <property type="entry name" value="ANK"/>
    <property type="match status" value="2"/>
</dbReference>
<dbReference type="Pfam" id="PF12796">
    <property type="entry name" value="Ank_2"/>
    <property type="match status" value="1"/>
</dbReference>
<dbReference type="PANTHER" id="PTHR24171">
    <property type="entry name" value="ANKYRIN REPEAT DOMAIN-CONTAINING PROTEIN 39-RELATED"/>
    <property type="match status" value="1"/>
</dbReference>
<dbReference type="InterPro" id="IPR036770">
    <property type="entry name" value="Ankyrin_rpt-contain_sf"/>
</dbReference>
<name>A0ABQ9I8D7_9NEOP</name>
<evidence type="ECO:0000313" key="5">
    <source>
        <dbReference type="Proteomes" id="UP001159363"/>
    </source>
</evidence>
<proteinExistence type="predicted"/>